<feature type="compositionally biased region" description="Low complexity" evidence="1">
    <location>
        <begin position="277"/>
        <end position="308"/>
    </location>
</feature>
<accession>A0A8S1IL54</accession>
<dbReference type="EMBL" id="CAJHUC010000312">
    <property type="protein sequence ID" value="CAD7695147.1"/>
    <property type="molecule type" value="Genomic_DNA"/>
</dbReference>
<protein>
    <submittedName>
        <fullName evidence="2">Uncharacterized protein</fullName>
    </submittedName>
</protein>
<dbReference type="Proteomes" id="UP000708148">
    <property type="component" value="Unassembled WGS sequence"/>
</dbReference>
<organism evidence="2 3">
    <name type="scientific">Ostreobium quekettii</name>
    <dbReference type="NCBI Taxonomy" id="121088"/>
    <lineage>
        <taxon>Eukaryota</taxon>
        <taxon>Viridiplantae</taxon>
        <taxon>Chlorophyta</taxon>
        <taxon>core chlorophytes</taxon>
        <taxon>Ulvophyceae</taxon>
        <taxon>TCBD clade</taxon>
        <taxon>Bryopsidales</taxon>
        <taxon>Ostreobineae</taxon>
        <taxon>Ostreobiaceae</taxon>
        <taxon>Ostreobium</taxon>
    </lineage>
</organism>
<dbReference type="PANTHER" id="PTHR37769:SF1">
    <property type="entry name" value="OS08G0243900 PROTEIN"/>
    <property type="match status" value="1"/>
</dbReference>
<feature type="region of interest" description="Disordered" evidence="1">
    <location>
        <begin position="277"/>
        <end position="355"/>
    </location>
</feature>
<comment type="caution">
    <text evidence="2">The sequence shown here is derived from an EMBL/GenBank/DDBJ whole genome shotgun (WGS) entry which is preliminary data.</text>
</comment>
<feature type="compositionally biased region" description="Polar residues" evidence="1">
    <location>
        <begin position="213"/>
        <end position="222"/>
    </location>
</feature>
<gene>
    <name evidence="2" type="ORF">OSTQU699_LOCUS508</name>
</gene>
<keyword evidence="3" id="KW-1185">Reference proteome</keyword>
<dbReference type="OrthoDB" id="20621at2759"/>
<feature type="region of interest" description="Disordered" evidence="1">
    <location>
        <begin position="166"/>
        <end position="193"/>
    </location>
</feature>
<sequence>MVAPQKIAVVVRQRGGGNLMMHTRGIVAHDVQEAAEEVVTIMGKFAVARGRGDVDGTGDNAPNFSYDRLQVAHGRFVAVYRLVNRVWVIAMAPSRTNPFVVGRVVDSATKALIRACQQTDVTREVLTKHWVEAYLLLGAVLSLRGANFEKAQVEAAAQYLTIAADTKDRKGKGSAPEPKRAAPAPSQGQARRKLTTMESLALNLTFPVPDEAQPSNLVATRQETPRDVSKPSPRGEVLPQEDSTGLAELGDLLSAQRGASQPKMPAVDPFAALDDLLLPEPSQPQSSQPSPSPSFDDPFAATADPFPAVSSNPFPAASPDPFTASPSDPFVTTSDAFPEPTPASLPAPAQQAKVPTQRAPIPQAFGSTDDWDASFLPQPTPPAPQPAPTSWGFGATALSPPQPAATFTPSEPFTAFPSPARASRPPAAPVESGPVLRLVETWMADFRASNLILATLSGEVQWAGGRPALPSSPSAKFKLLGPLYGNYAVELALRDARLSKERGPASPGTPVLKYRLPPVATGAPVMVRVTSGVQPGTGKLQGQDGVVIVLVEYAVSRELKSNVEGFVDVHVPEKLGVPSVARPRPEWSKQQCRLRWRLKGVAPGGVGVLKAAFGQNKGMDSLAAVGFVGGHKASAAASVRVELNLMGKAGSTLSGISLEQEASGTVGLKHMPSVCLWRAVVTAKP</sequence>
<evidence type="ECO:0000313" key="3">
    <source>
        <dbReference type="Proteomes" id="UP000708148"/>
    </source>
</evidence>
<evidence type="ECO:0000256" key="1">
    <source>
        <dbReference type="SAM" id="MobiDB-lite"/>
    </source>
</evidence>
<reference evidence="2" key="1">
    <citation type="submission" date="2020-12" db="EMBL/GenBank/DDBJ databases">
        <authorList>
            <person name="Iha C."/>
        </authorList>
    </citation>
    <scope>NUCLEOTIDE SEQUENCE</scope>
</reference>
<name>A0A8S1IL54_9CHLO</name>
<feature type="region of interest" description="Disordered" evidence="1">
    <location>
        <begin position="206"/>
        <end position="242"/>
    </location>
</feature>
<evidence type="ECO:0000313" key="2">
    <source>
        <dbReference type="EMBL" id="CAD7695147.1"/>
    </source>
</evidence>
<proteinExistence type="predicted"/>
<dbReference type="AlphaFoldDB" id="A0A8S1IL54"/>
<feature type="compositionally biased region" description="Polar residues" evidence="1">
    <location>
        <begin position="324"/>
        <end position="335"/>
    </location>
</feature>
<dbReference type="PANTHER" id="PTHR37769">
    <property type="entry name" value="OS08G0243900 PROTEIN"/>
    <property type="match status" value="1"/>
</dbReference>